<name>A0A7Y0FP26_9BACT</name>
<keyword evidence="4" id="KW-1185">Reference proteome</keyword>
<gene>
    <name evidence="3" type="ORF">HHL22_20570</name>
</gene>
<comment type="similarity">
    <text evidence="2">Belongs to the histone H1/H5 family. HCT subfamily.</text>
</comment>
<protein>
    <submittedName>
        <fullName evidence="3">Histone H1</fullName>
    </submittedName>
</protein>
<evidence type="ECO:0000313" key="3">
    <source>
        <dbReference type="EMBL" id="NML67602.1"/>
    </source>
</evidence>
<dbReference type="RefSeq" id="WP_169533255.1">
    <property type="nucleotide sequence ID" value="NZ_JABBGH010000003.1"/>
</dbReference>
<dbReference type="Proteomes" id="UP000559626">
    <property type="component" value="Unassembled WGS sequence"/>
</dbReference>
<evidence type="ECO:0000256" key="1">
    <source>
        <dbReference type="ARBA" id="ARBA00002333"/>
    </source>
</evidence>
<accession>A0A7Y0FP26</accession>
<organism evidence="3 4">
    <name type="scientific">Hymenobacter polaris</name>
    <dbReference type="NCBI Taxonomy" id="2682546"/>
    <lineage>
        <taxon>Bacteria</taxon>
        <taxon>Pseudomonadati</taxon>
        <taxon>Bacteroidota</taxon>
        <taxon>Cytophagia</taxon>
        <taxon>Cytophagales</taxon>
        <taxon>Hymenobacteraceae</taxon>
        <taxon>Hymenobacter</taxon>
    </lineage>
</organism>
<dbReference type="GO" id="GO:0030527">
    <property type="term" value="F:structural constituent of chromatin"/>
    <property type="evidence" value="ECO:0007669"/>
    <property type="project" value="InterPro"/>
</dbReference>
<reference evidence="3 4" key="1">
    <citation type="submission" date="2020-04" db="EMBL/GenBank/DDBJ databases">
        <title>Hymenobacter polaris sp. nov., isolated from Arctic soil.</title>
        <authorList>
            <person name="Dahal R.H."/>
        </authorList>
    </citation>
    <scope>NUCLEOTIDE SEQUENCE [LARGE SCALE GENOMIC DNA]</scope>
    <source>
        <strain evidence="3 4">RP-2-7</strain>
    </source>
</reference>
<sequence>MAVPQITNIDKPFGKLKADMLALEEDVLKANKGNRAAATRVRKGMQALKVQAQDIRIALVPSK</sequence>
<evidence type="ECO:0000256" key="2">
    <source>
        <dbReference type="ARBA" id="ARBA00008424"/>
    </source>
</evidence>
<comment type="function">
    <text evidence="1">Might have a role analogous to that of eukaryotic histone proteins.</text>
</comment>
<evidence type="ECO:0000313" key="4">
    <source>
        <dbReference type="Proteomes" id="UP000559626"/>
    </source>
</evidence>
<comment type="caution">
    <text evidence="3">The sequence shown here is derived from an EMBL/GenBank/DDBJ whole genome shotgun (WGS) entry which is preliminary data.</text>
</comment>
<dbReference type="Pfam" id="PF07432">
    <property type="entry name" value="Hc1"/>
    <property type="match status" value="1"/>
</dbReference>
<dbReference type="EMBL" id="JABBGH010000003">
    <property type="protein sequence ID" value="NML67602.1"/>
    <property type="molecule type" value="Genomic_DNA"/>
</dbReference>
<dbReference type="AlphaFoldDB" id="A0A7Y0FP26"/>
<dbReference type="InterPro" id="IPR010886">
    <property type="entry name" value="Hc1"/>
</dbReference>
<proteinExistence type="inferred from homology"/>
<dbReference type="GO" id="GO:0003677">
    <property type="term" value="F:DNA binding"/>
    <property type="evidence" value="ECO:0007669"/>
    <property type="project" value="InterPro"/>
</dbReference>